<dbReference type="EMBL" id="JADFFK010000001">
    <property type="protein sequence ID" value="MBE9635528.1"/>
    <property type="molecule type" value="Genomic_DNA"/>
</dbReference>
<dbReference type="SUPFAM" id="SSF141868">
    <property type="entry name" value="EAL domain-like"/>
    <property type="match status" value="1"/>
</dbReference>
<keyword evidence="4" id="KW-1185">Reference proteome</keyword>
<dbReference type="Proteomes" id="UP000607796">
    <property type="component" value="Unassembled WGS sequence"/>
</dbReference>
<dbReference type="PANTHER" id="PTHR33121">
    <property type="entry name" value="CYCLIC DI-GMP PHOSPHODIESTERASE PDEF"/>
    <property type="match status" value="1"/>
</dbReference>
<dbReference type="InterPro" id="IPR050706">
    <property type="entry name" value="Cyclic-di-GMP_PDE-like"/>
</dbReference>
<organism evidence="3 4">
    <name type="scientific">Salipiger mangrovisoli</name>
    <dbReference type="NCBI Taxonomy" id="2865933"/>
    <lineage>
        <taxon>Bacteria</taxon>
        <taxon>Pseudomonadati</taxon>
        <taxon>Pseudomonadota</taxon>
        <taxon>Alphaproteobacteria</taxon>
        <taxon>Rhodobacterales</taxon>
        <taxon>Roseobacteraceae</taxon>
        <taxon>Salipiger</taxon>
    </lineage>
</organism>
<dbReference type="InterPro" id="IPR043128">
    <property type="entry name" value="Rev_trsase/Diguanyl_cyclase"/>
</dbReference>
<dbReference type="CDD" id="cd01948">
    <property type="entry name" value="EAL"/>
    <property type="match status" value="1"/>
</dbReference>
<dbReference type="PANTHER" id="PTHR33121:SF70">
    <property type="entry name" value="SIGNALING PROTEIN YKOW"/>
    <property type="match status" value="1"/>
</dbReference>
<dbReference type="InterPro" id="IPR001633">
    <property type="entry name" value="EAL_dom"/>
</dbReference>
<dbReference type="Gene3D" id="3.30.70.270">
    <property type="match status" value="1"/>
</dbReference>
<dbReference type="InterPro" id="IPR035919">
    <property type="entry name" value="EAL_sf"/>
</dbReference>
<sequence length="613" mass="66290">MSDLPDLDAFGRNGVPVSELDELLDRIGAASLPLSGAVACLVDLAPEVVGPRGVRMVAPLHGPLSEALQCLIAHRKQMAPCGARSQVVSRAVAGRSYRFLIESIGPDTGSDTRPDAGSDMGTVILGYEADTKTAHDMERRARPFLDLLEALLIERCTKLAVVRDMAALELDAAEFREQAQKDALTGLINACTFRERARQTLAEAHGPHALVLLDVDHFKQINDLHGHQFGDVYLSAIAGVLRGSFGPDTLIGRMGGDEFALLLPEDADGALVRATEACRKALARLGVTMGKPELGSVSMGAAFFPRHGESYDALFELADTALYAAKENGRGSVVSFDPHRHLRFSLRELMRDFSEALAEGEIRPVFHPVVDLATGHCSGYEVLARWRGASGETLGPERFSPIFENGVLAEQLTRSMITQASHLLRSLPQRTAAGGAPLRIGINVTGFDLLNSDFAGDLGDLLSELRLPWSAIVIEVPETVMLGETGGRAFETLRELRGRGARIALDDFGTGYGSLRHLEDWPVDMLKIDRQFVQGLSARPRDRAVVEAILGIARRFGFRVVAEGIETPGQLSYLMAMGCDAGQGHLLSPPLEAHELATAPAVYRLRDRVADED</sequence>
<name>A0ABR9WW55_9RHOB</name>
<dbReference type="NCBIfam" id="TIGR00254">
    <property type="entry name" value="GGDEF"/>
    <property type="match status" value="1"/>
</dbReference>
<reference evidence="3 4" key="1">
    <citation type="journal article" date="2021" name="Int. J. Syst. Evol. Microbiol.">
        <title>Salipiger mangrovisoli sp. nov., isolated from mangrove soil and the proposal for the reclassification of Paraphaeobacter pallidus as Salipiger pallidus comb. nov.</title>
        <authorList>
            <person name="Du J."/>
            <person name="Liu Y."/>
            <person name="Pei T."/>
            <person name="Deng M.R."/>
            <person name="Zhu H."/>
        </authorList>
    </citation>
    <scope>NUCLEOTIDE SEQUENCE [LARGE SCALE GENOMIC DNA]</scope>
    <source>
        <strain evidence="3 4">6D45A</strain>
    </source>
</reference>
<dbReference type="Gene3D" id="3.20.20.450">
    <property type="entry name" value="EAL domain"/>
    <property type="match status" value="1"/>
</dbReference>
<proteinExistence type="predicted"/>
<evidence type="ECO:0000313" key="4">
    <source>
        <dbReference type="Proteomes" id="UP000607796"/>
    </source>
</evidence>
<accession>A0ABR9WW55</accession>
<dbReference type="InterPro" id="IPR000160">
    <property type="entry name" value="GGDEF_dom"/>
</dbReference>
<dbReference type="Pfam" id="PF00563">
    <property type="entry name" value="EAL"/>
    <property type="match status" value="1"/>
</dbReference>
<dbReference type="SUPFAM" id="SSF55073">
    <property type="entry name" value="Nucleotide cyclase"/>
    <property type="match status" value="1"/>
</dbReference>
<dbReference type="PROSITE" id="PS50887">
    <property type="entry name" value="GGDEF"/>
    <property type="match status" value="1"/>
</dbReference>
<dbReference type="SMART" id="SM00052">
    <property type="entry name" value="EAL"/>
    <property type="match status" value="1"/>
</dbReference>
<dbReference type="SMART" id="SM00267">
    <property type="entry name" value="GGDEF"/>
    <property type="match status" value="1"/>
</dbReference>
<evidence type="ECO:0000259" key="1">
    <source>
        <dbReference type="PROSITE" id="PS50883"/>
    </source>
</evidence>
<evidence type="ECO:0000259" key="2">
    <source>
        <dbReference type="PROSITE" id="PS50887"/>
    </source>
</evidence>
<dbReference type="CDD" id="cd01949">
    <property type="entry name" value="GGDEF"/>
    <property type="match status" value="1"/>
</dbReference>
<dbReference type="PROSITE" id="PS50883">
    <property type="entry name" value="EAL"/>
    <property type="match status" value="1"/>
</dbReference>
<evidence type="ECO:0000313" key="3">
    <source>
        <dbReference type="EMBL" id="MBE9635528.1"/>
    </source>
</evidence>
<protein>
    <submittedName>
        <fullName evidence="3">Bifunctional diguanylate cyclase/phosphodiesterase</fullName>
    </submittedName>
</protein>
<feature type="domain" description="EAL" evidence="1">
    <location>
        <begin position="346"/>
        <end position="604"/>
    </location>
</feature>
<dbReference type="Pfam" id="PF00990">
    <property type="entry name" value="GGDEF"/>
    <property type="match status" value="1"/>
</dbReference>
<gene>
    <name evidence="3" type="ORF">IQ782_01615</name>
</gene>
<comment type="caution">
    <text evidence="3">The sequence shown here is derived from an EMBL/GenBank/DDBJ whole genome shotgun (WGS) entry which is preliminary data.</text>
</comment>
<dbReference type="RefSeq" id="WP_194132856.1">
    <property type="nucleotide sequence ID" value="NZ_JADFFK010000001.1"/>
</dbReference>
<feature type="domain" description="GGDEF" evidence="2">
    <location>
        <begin position="206"/>
        <end position="338"/>
    </location>
</feature>
<dbReference type="InterPro" id="IPR029787">
    <property type="entry name" value="Nucleotide_cyclase"/>
</dbReference>